<dbReference type="RefSeq" id="WP_042391486.1">
    <property type="nucleotide sequence ID" value="NZ_BBMZ01000011.1"/>
</dbReference>
<reference evidence="1 2" key="1">
    <citation type="submission" date="2014-09" db="EMBL/GenBank/DDBJ databases">
        <title>Whole genome shotgun sequence of Escherichia vulneris NBRC 102420.</title>
        <authorList>
            <person name="Yoshida Y."/>
            <person name="Hosoyama A."/>
            <person name="Tsuchikane K."/>
            <person name="Ohji S."/>
            <person name="Ichikawa N."/>
            <person name="Kimura A."/>
            <person name="Yamazoe A."/>
            <person name="Ezaki T."/>
            <person name="Fujita N."/>
        </authorList>
    </citation>
    <scope>NUCLEOTIDE SEQUENCE [LARGE SCALE GENOMIC DNA]</scope>
    <source>
        <strain evidence="1 2">NBRC 102420</strain>
    </source>
</reference>
<evidence type="ECO:0000313" key="1">
    <source>
        <dbReference type="EMBL" id="GAL58444.1"/>
    </source>
</evidence>
<dbReference type="Pfam" id="PF05521">
    <property type="entry name" value="Phage_HCP"/>
    <property type="match status" value="1"/>
</dbReference>
<proteinExistence type="predicted"/>
<keyword evidence="2" id="KW-1185">Reference proteome</keyword>
<protein>
    <submittedName>
        <fullName evidence="1">Putative phage head-tail adaptor</fullName>
    </submittedName>
</protein>
<sequence>MQAGKLNKRITLQKPVKTQSPATGAIVNGWADVAELWANVTDLSARDFVAAQAGQSEVTTRITIRWRDDVTDKHRILYRGRVYDIQGVLEDDKSGREYLTLPCSRGVNDG</sequence>
<dbReference type="InterPro" id="IPR038666">
    <property type="entry name" value="SSP1_head-tail_sf"/>
</dbReference>
<dbReference type="Gene3D" id="2.40.10.270">
    <property type="entry name" value="Bacteriophage SPP1 head-tail adaptor protein"/>
    <property type="match status" value="1"/>
</dbReference>
<dbReference type="Proteomes" id="UP000029462">
    <property type="component" value="Unassembled WGS sequence"/>
</dbReference>
<dbReference type="OrthoDB" id="8640229at2"/>
<gene>
    <name evidence="1" type="ORF">EV102420_11_00140</name>
</gene>
<dbReference type="eggNOG" id="COG5614">
    <property type="taxonomic scope" value="Bacteria"/>
</dbReference>
<dbReference type="NCBIfam" id="TIGR01563">
    <property type="entry name" value="gp16_SPP1"/>
    <property type="match status" value="1"/>
</dbReference>
<dbReference type="STRING" id="1115515.EV102420_11_00140"/>
<dbReference type="InterPro" id="IPR008767">
    <property type="entry name" value="Phage_SPP1_head-tail_adaptor"/>
</dbReference>
<comment type="caution">
    <text evidence="1">The sequence shown here is derived from an EMBL/GenBank/DDBJ whole genome shotgun (WGS) entry which is preliminary data.</text>
</comment>
<dbReference type="EMBL" id="BBMZ01000011">
    <property type="protein sequence ID" value="GAL58444.1"/>
    <property type="molecule type" value="Genomic_DNA"/>
</dbReference>
<organism evidence="1 2">
    <name type="scientific">Pseudescherichia vulneris NBRC 102420</name>
    <dbReference type="NCBI Taxonomy" id="1115515"/>
    <lineage>
        <taxon>Bacteria</taxon>
        <taxon>Pseudomonadati</taxon>
        <taxon>Pseudomonadota</taxon>
        <taxon>Gammaproteobacteria</taxon>
        <taxon>Enterobacterales</taxon>
        <taxon>Enterobacteriaceae</taxon>
        <taxon>Pseudescherichia</taxon>
    </lineage>
</organism>
<evidence type="ECO:0000313" key="2">
    <source>
        <dbReference type="Proteomes" id="UP000029462"/>
    </source>
</evidence>
<name>A0A090V5A6_PSEVU</name>
<dbReference type="AlphaFoldDB" id="A0A090V5A6"/>
<accession>A0A090V5A6</accession>